<feature type="compositionally biased region" description="Polar residues" evidence="1">
    <location>
        <begin position="86"/>
        <end position="97"/>
    </location>
</feature>
<feature type="compositionally biased region" description="Basic and acidic residues" evidence="1">
    <location>
        <begin position="190"/>
        <end position="204"/>
    </location>
</feature>
<keyword evidence="2" id="KW-0804">Transcription</keyword>
<gene>
    <name evidence="2" type="primary">POLR2A_0</name>
    <name evidence="2" type="ORF">DIS24_g4744</name>
</gene>
<evidence type="ECO:0000313" key="3">
    <source>
        <dbReference type="Proteomes" id="UP001175001"/>
    </source>
</evidence>
<keyword evidence="3" id="KW-1185">Reference proteome</keyword>
<accession>A0AA40D2T6</accession>
<proteinExistence type="predicted"/>
<sequence length="214" mass="23135">MAIIPRKNPPRKAKTVAASRLSTSPKSKSSKRIASSRSTPTKTVVTPEMTKSRAASTAIPTPETPIAKGEHEPFTPTAATKRGTPEATSINLANTSAFRLPQSPPPDLDRSQLQALCFPTPKSPPPATQDYSLARQGYSPTYSYCDPSNPRYDPADPLLASPWRTHGAASSAVYDPASPRFSPTSLPPRPQRERGTQRIFQPHEDADEDMSSPT</sequence>
<protein>
    <submittedName>
        <fullName evidence="2">DNA-directed RNA polymerase II subunit RPB1</fullName>
    </submittedName>
</protein>
<dbReference type="AlphaFoldDB" id="A0AA40D2T6"/>
<feature type="compositionally biased region" description="Low complexity" evidence="1">
    <location>
        <begin position="19"/>
        <end position="38"/>
    </location>
</feature>
<evidence type="ECO:0000256" key="1">
    <source>
        <dbReference type="SAM" id="MobiDB-lite"/>
    </source>
</evidence>
<evidence type="ECO:0000313" key="2">
    <source>
        <dbReference type="EMBL" id="KAK0658433.1"/>
    </source>
</evidence>
<dbReference type="GO" id="GO:0000428">
    <property type="term" value="C:DNA-directed RNA polymerase complex"/>
    <property type="evidence" value="ECO:0007669"/>
    <property type="project" value="UniProtKB-KW"/>
</dbReference>
<dbReference type="Proteomes" id="UP001175001">
    <property type="component" value="Unassembled WGS sequence"/>
</dbReference>
<feature type="region of interest" description="Disordered" evidence="1">
    <location>
        <begin position="1"/>
        <end position="214"/>
    </location>
</feature>
<name>A0AA40D2T6_9PEZI</name>
<feature type="compositionally biased region" description="Acidic residues" evidence="1">
    <location>
        <begin position="205"/>
        <end position="214"/>
    </location>
</feature>
<keyword evidence="2" id="KW-0240">DNA-directed RNA polymerase</keyword>
<organism evidence="2 3">
    <name type="scientific">Lasiodiplodia hormozganensis</name>
    <dbReference type="NCBI Taxonomy" id="869390"/>
    <lineage>
        <taxon>Eukaryota</taxon>
        <taxon>Fungi</taxon>
        <taxon>Dikarya</taxon>
        <taxon>Ascomycota</taxon>
        <taxon>Pezizomycotina</taxon>
        <taxon>Dothideomycetes</taxon>
        <taxon>Dothideomycetes incertae sedis</taxon>
        <taxon>Botryosphaeriales</taxon>
        <taxon>Botryosphaeriaceae</taxon>
        <taxon>Lasiodiplodia</taxon>
    </lineage>
</organism>
<reference evidence="2" key="1">
    <citation type="submission" date="2023-06" db="EMBL/GenBank/DDBJ databases">
        <title>Multi-omics analyses reveal the molecular pathogenesis toolkit of Lasiodiplodia hormozganensis, a cross-kingdom pathogen.</title>
        <authorList>
            <person name="Felix C."/>
            <person name="Meneses R."/>
            <person name="Goncalves M.F.M."/>
            <person name="Tilleman L."/>
            <person name="Duarte A.S."/>
            <person name="Jorrin-Novo J.V."/>
            <person name="Van De Peer Y."/>
            <person name="Deforce D."/>
            <person name="Van Nieuwerburgh F."/>
            <person name="Esteves A.C."/>
            <person name="Alves A."/>
        </authorList>
    </citation>
    <scope>NUCLEOTIDE SEQUENCE</scope>
    <source>
        <strain evidence="2">CBS 339.90</strain>
    </source>
</reference>
<dbReference type="EMBL" id="JAUJDW010000018">
    <property type="protein sequence ID" value="KAK0658433.1"/>
    <property type="molecule type" value="Genomic_DNA"/>
</dbReference>
<comment type="caution">
    <text evidence="2">The sequence shown here is derived from an EMBL/GenBank/DDBJ whole genome shotgun (WGS) entry which is preliminary data.</text>
</comment>